<dbReference type="AlphaFoldDB" id="A0A0F9EKY7"/>
<name>A0A0F9EKY7_9ZZZZ</name>
<feature type="non-terminal residue" evidence="1">
    <location>
        <position position="1"/>
    </location>
</feature>
<protein>
    <submittedName>
        <fullName evidence="1">Uncharacterized protein</fullName>
    </submittedName>
</protein>
<dbReference type="EMBL" id="LAZR01036552">
    <property type="protein sequence ID" value="KKL24548.1"/>
    <property type="molecule type" value="Genomic_DNA"/>
</dbReference>
<organism evidence="1">
    <name type="scientific">marine sediment metagenome</name>
    <dbReference type="NCBI Taxonomy" id="412755"/>
    <lineage>
        <taxon>unclassified sequences</taxon>
        <taxon>metagenomes</taxon>
        <taxon>ecological metagenomes</taxon>
    </lineage>
</organism>
<reference evidence="1" key="1">
    <citation type="journal article" date="2015" name="Nature">
        <title>Complex archaea that bridge the gap between prokaryotes and eukaryotes.</title>
        <authorList>
            <person name="Spang A."/>
            <person name="Saw J.H."/>
            <person name="Jorgensen S.L."/>
            <person name="Zaremba-Niedzwiedzka K."/>
            <person name="Martijn J."/>
            <person name="Lind A.E."/>
            <person name="van Eijk R."/>
            <person name="Schleper C."/>
            <person name="Guy L."/>
            <person name="Ettema T.J."/>
        </authorList>
    </citation>
    <scope>NUCLEOTIDE SEQUENCE</scope>
</reference>
<accession>A0A0F9EKY7</accession>
<sequence>PGEAQQRLLIRLVAFTTSAPFRGGQDARRQRKSFCPSWTAPLYPSYKPEAQASESLATCHQIHSLATMSTRLRPCPLACDHVHSLALRACIRRISFESGAVQLRQDQGWFASMPTPVWWRASAELLAGALVNGRPDCMWLLLQRLWDLLHPCHYSPIRCVRLNAFFPDLPSWLTFPTEKSLSETQAASCVSGMALATGPIEYTLPRQDRRLAPCRSRIQLPETLSVTKHWFGWTCHPPQLLTNRNS</sequence>
<gene>
    <name evidence="1" type="ORF">LCGC14_2414240</name>
</gene>
<proteinExistence type="predicted"/>
<evidence type="ECO:0000313" key="1">
    <source>
        <dbReference type="EMBL" id="KKL24548.1"/>
    </source>
</evidence>
<comment type="caution">
    <text evidence="1">The sequence shown here is derived from an EMBL/GenBank/DDBJ whole genome shotgun (WGS) entry which is preliminary data.</text>
</comment>